<dbReference type="Proteomes" id="UP000323569">
    <property type="component" value="Unassembled WGS sequence"/>
</dbReference>
<evidence type="ECO:0000313" key="3">
    <source>
        <dbReference type="Proteomes" id="UP000323569"/>
    </source>
</evidence>
<evidence type="ECO:0000313" key="2">
    <source>
        <dbReference type="EMBL" id="GCA73002.1"/>
    </source>
</evidence>
<sequence>MVNLTDNKNRPLPSAEELPSSDETPVDNQLGFAEYQCKPC</sequence>
<dbReference type="EMBL" id="BHVO01000168">
    <property type="protein sequence ID" value="GCA73002.1"/>
    <property type="molecule type" value="Genomic_DNA"/>
</dbReference>
<evidence type="ECO:0000256" key="1">
    <source>
        <dbReference type="SAM" id="MobiDB-lite"/>
    </source>
</evidence>
<organism evidence="2 3">
    <name type="scientific">Microcystis aeruginosa NIES-2519</name>
    <dbReference type="NCBI Taxonomy" id="2303981"/>
    <lineage>
        <taxon>Bacteria</taxon>
        <taxon>Bacillati</taxon>
        <taxon>Cyanobacteriota</taxon>
        <taxon>Cyanophyceae</taxon>
        <taxon>Oscillatoriophycideae</taxon>
        <taxon>Chroococcales</taxon>
        <taxon>Microcystaceae</taxon>
        <taxon>Microcystis</taxon>
    </lineage>
</organism>
<dbReference type="AlphaFoldDB" id="A0A5A5RIJ1"/>
<proteinExistence type="predicted"/>
<accession>A0A5A5RIJ1</accession>
<gene>
    <name evidence="2" type="ORF">MiYa_04560</name>
</gene>
<comment type="caution">
    <text evidence="2">The sequence shown here is derived from an EMBL/GenBank/DDBJ whole genome shotgun (WGS) entry which is preliminary data.</text>
</comment>
<feature type="region of interest" description="Disordered" evidence="1">
    <location>
        <begin position="1"/>
        <end position="28"/>
    </location>
</feature>
<reference evidence="2 3" key="1">
    <citation type="submission" date="2018-09" db="EMBL/GenBank/DDBJ databases">
        <title>Evolutionary history of phycoerythrin pigmentation in the water bloom-forming cyanobacterium Microcystis aeruginosa.</title>
        <authorList>
            <person name="Tanabe Y."/>
            <person name="Tanabe Y."/>
            <person name="Yamaguchi H."/>
        </authorList>
    </citation>
    <scope>NUCLEOTIDE SEQUENCE [LARGE SCALE GENOMIC DNA]</scope>
    <source>
        <strain evidence="2 3">NIES-2519</strain>
    </source>
</reference>
<protein>
    <submittedName>
        <fullName evidence="2">Uncharacterized protein</fullName>
    </submittedName>
</protein>
<name>A0A5A5RIJ1_MICAE</name>